<keyword evidence="5 7" id="KW-0472">Membrane</keyword>
<dbReference type="AlphaFoldDB" id="A0A8J2FVS6"/>
<comment type="caution">
    <text evidence="8">The sequence shown here is derived from an EMBL/GenBank/DDBJ whole genome shotgun (WGS) entry which is preliminary data.</text>
</comment>
<feature type="region of interest" description="Disordered" evidence="6">
    <location>
        <begin position="1"/>
        <end position="23"/>
    </location>
</feature>
<dbReference type="InterPro" id="IPR002293">
    <property type="entry name" value="AA/rel_permease1"/>
</dbReference>
<organism evidence="8 9">
    <name type="scientific">Candidatus Methylacidithermus pantelleriae</name>
    <dbReference type="NCBI Taxonomy" id="2744239"/>
    <lineage>
        <taxon>Bacteria</taxon>
        <taxon>Pseudomonadati</taxon>
        <taxon>Verrucomicrobiota</taxon>
        <taxon>Methylacidiphilae</taxon>
        <taxon>Methylacidiphilales</taxon>
        <taxon>Methylacidiphilaceae</taxon>
        <taxon>Candidatus Methylacidithermus</taxon>
    </lineage>
</organism>
<evidence type="ECO:0000256" key="4">
    <source>
        <dbReference type="ARBA" id="ARBA00022989"/>
    </source>
</evidence>
<dbReference type="Pfam" id="PF13520">
    <property type="entry name" value="AA_permease_2"/>
    <property type="match status" value="1"/>
</dbReference>
<feature type="transmembrane region" description="Helical" evidence="7">
    <location>
        <begin position="430"/>
        <end position="449"/>
    </location>
</feature>
<dbReference type="PANTHER" id="PTHR43243">
    <property type="entry name" value="INNER MEMBRANE TRANSPORTER YGJI-RELATED"/>
    <property type="match status" value="1"/>
</dbReference>
<feature type="transmembrane region" description="Helical" evidence="7">
    <location>
        <begin position="277"/>
        <end position="302"/>
    </location>
</feature>
<evidence type="ECO:0000313" key="9">
    <source>
        <dbReference type="Proteomes" id="UP000663859"/>
    </source>
</evidence>
<gene>
    <name evidence="8" type="primary">mtrA</name>
    <name evidence="8" type="ORF">MPNT_190026</name>
</gene>
<protein>
    <submittedName>
        <fullName evidence="8">Methylthioribose transporter</fullName>
    </submittedName>
</protein>
<sequence length="490" mass="52466">MGFPLSSEKKTGARASPLSSADPGMWRKRRIEDLVERVNNHPHQLRRSLSGWDLTLLGIGAIVGAGIFVITGIAAATKAGPALSVSFVVSGLACLFTALVYAEFASSVPVSGSAYTYAYVSLGEFAAWTIGWNLILEYAVSAGAVAIGWSGYFQRVFQDFGLVFPPQWTRAPMEGGWINLPAAGIILAISLVLAAGVRESARFNNLVVALKLAVILLFLFVGLRHVNPAHWHPFMPYGWSGVMGGAALIFFAYIGFDAVSTAAEEAKNPQRDLPIGILGSLGICTLLYILVVLVLTGMVPYGSLNVSDPVAFALSRVGEGLIAGWVSAGAIAGLTSVLLVMMYGQSRIFFAMARDGLLPPVFCRVHEKFGTPVWVILVTGIVVALIAGLMPIQEVAELTNIGTLAAFILVSIGVLVVRHTHPDLPRPFRAPGMPWTSLLAAGSCLYLVGHLAPMTLWRFVIWSILGFILYFGYARKRSHIAQENSSHVVG</sequence>
<evidence type="ECO:0000256" key="5">
    <source>
        <dbReference type="ARBA" id="ARBA00023136"/>
    </source>
</evidence>
<evidence type="ECO:0000256" key="2">
    <source>
        <dbReference type="ARBA" id="ARBA00022448"/>
    </source>
</evidence>
<proteinExistence type="predicted"/>
<evidence type="ECO:0000256" key="7">
    <source>
        <dbReference type="SAM" id="Phobius"/>
    </source>
</evidence>
<feature type="transmembrane region" description="Helical" evidence="7">
    <location>
        <begin position="114"/>
        <end position="135"/>
    </location>
</feature>
<feature type="transmembrane region" description="Helical" evidence="7">
    <location>
        <begin position="54"/>
        <end position="76"/>
    </location>
</feature>
<keyword evidence="4 7" id="KW-1133">Transmembrane helix</keyword>
<accession>A0A8J2FVS6</accession>
<evidence type="ECO:0000256" key="1">
    <source>
        <dbReference type="ARBA" id="ARBA00004141"/>
    </source>
</evidence>
<feature type="transmembrane region" description="Helical" evidence="7">
    <location>
        <begin position="82"/>
        <end position="102"/>
    </location>
</feature>
<name>A0A8J2FVS6_9BACT</name>
<keyword evidence="2" id="KW-0813">Transport</keyword>
<feature type="transmembrane region" description="Helical" evidence="7">
    <location>
        <begin position="322"/>
        <end position="344"/>
    </location>
</feature>
<feature type="transmembrane region" description="Helical" evidence="7">
    <location>
        <begin position="176"/>
        <end position="194"/>
    </location>
</feature>
<comment type="subcellular location">
    <subcellularLocation>
        <location evidence="1">Membrane</location>
        <topology evidence="1">Multi-pass membrane protein</topology>
    </subcellularLocation>
</comment>
<feature type="transmembrane region" description="Helical" evidence="7">
    <location>
        <begin position="237"/>
        <end position="256"/>
    </location>
</feature>
<keyword evidence="9" id="KW-1185">Reference proteome</keyword>
<evidence type="ECO:0000256" key="3">
    <source>
        <dbReference type="ARBA" id="ARBA00022692"/>
    </source>
</evidence>
<reference evidence="8" key="1">
    <citation type="submission" date="2021-02" db="EMBL/GenBank/DDBJ databases">
        <authorList>
            <person name="Cremers G."/>
            <person name="Picone N."/>
        </authorList>
    </citation>
    <scope>NUCLEOTIDE SEQUENCE</scope>
    <source>
        <strain evidence="8">PQ17</strain>
    </source>
</reference>
<feature type="transmembrane region" description="Helical" evidence="7">
    <location>
        <begin position="455"/>
        <end position="473"/>
    </location>
</feature>
<evidence type="ECO:0000313" key="8">
    <source>
        <dbReference type="EMBL" id="CAF0695391.1"/>
    </source>
</evidence>
<feature type="transmembrane region" description="Helical" evidence="7">
    <location>
        <begin position="206"/>
        <end position="225"/>
    </location>
</feature>
<dbReference type="Gene3D" id="1.20.1740.10">
    <property type="entry name" value="Amino acid/polyamine transporter I"/>
    <property type="match status" value="1"/>
</dbReference>
<dbReference type="Proteomes" id="UP000663859">
    <property type="component" value="Unassembled WGS sequence"/>
</dbReference>
<keyword evidence="3 7" id="KW-0812">Transmembrane</keyword>
<dbReference type="PIRSF" id="PIRSF006060">
    <property type="entry name" value="AA_transporter"/>
    <property type="match status" value="1"/>
</dbReference>
<evidence type="ECO:0000256" key="6">
    <source>
        <dbReference type="SAM" id="MobiDB-lite"/>
    </source>
</evidence>
<feature type="transmembrane region" description="Helical" evidence="7">
    <location>
        <begin position="398"/>
        <end position="418"/>
    </location>
</feature>
<dbReference type="GO" id="GO:0016020">
    <property type="term" value="C:membrane"/>
    <property type="evidence" value="ECO:0007669"/>
    <property type="project" value="UniProtKB-SubCell"/>
</dbReference>
<dbReference type="EMBL" id="CAJNOB010000011">
    <property type="protein sequence ID" value="CAF0695391.1"/>
    <property type="molecule type" value="Genomic_DNA"/>
</dbReference>
<dbReference type="GO" id="GO:0015171">
    <property type="term" value="F:amino acid transmembrane transporter activity"/>
    <property type="evidence" value="ECO:0007669"/>
    <property type="project" value="TreeGrafter"/>
</dbReference>
<feature type="transmembrane region" description="Helical" evidence="7">
    <location>
        <begin position="373"/>
        <end position="392"/>
    </location>
</feature>
<dbReference type="PANTHER" id="PTHR43243:SF4">
    <property type="entry name" value="CATIONIC AMINO ACID TRANSPORTER 4"/>
    <property type="match status" value="1"/>
</dbReference>